<dbReference type="Gene3D" id="3.40.50.10490">
    <property type="entry name" value="Glucose-6-phosphate isomerase like protein, domain 1"/>
    <property type="match status" value="1"/>
</dbReference>
<dbReference type="PANTHER" id="PTHR30514">
    <property type="entry name" value="GLUCOKINASE"/>
    <property type="match status" value="1"/>
</dbReference>
<dbReference type="SUPFAM" id="SSF46689">
    <property type="entry name" value="Homeodomain-like"/>
    <property type="match status" value="1"/>
</dbReference>
<comment type="caution">
    <text evidence="2">The sequence shown here is derived from an EMBL/GenBank/DDBJ whole genome shotgun (WGS) entry which is preliminary data.</text>
</comment>
<dbReference type="RefSeq" id="WP_138470332.1">
    <property type="nucleotide sequence ID" value="NZ_JBGQQG010000016.1"/>
</dbReference>
<dbReference type="OrthoDB" id="3684496at2"/>
<dbReference type="InterPro" id="IPR000281">
    <property type="entry name" value="HTH_RpiR"/>
</dbReference>
<dbReference type="GO" id="GO:0003677">
    <property type="term" value="F:DNA binding"/>
    <property type="evidence" value="ECO:0007669"/>
    <property type="project" value="InterPro"/>
</dbReference>
<evidence type="ECO:0000313" key="3">
    <source>
        <dbReference type="Proteomes" id="UP000307201"/>
    </source>
</evidence>
<dbReference type="AlphaFoldDB" id="A0A5R9C8F5"/>
<name>A0A5R9C8F5_9LACT</name>
<dbReference type="GO" id="GO:0003700">
    <property type="term" value="F:DNA-binding transcription factor activity"/>
    <property type="evidence" value="ECO:0007669"/>
    <property type="project" value="InterPro"/>
</dbReference>
<dbReference type="SUPFAM" id="SSF53697">
    <property type="entry name" value="SIS domain"/>
    <property type="match status" value="1"/>
</dbReference>
<dbReference type="InterPro" id="IPR047640">
    <property type="entry name" value="RpiR-like"/>
</dbReference>
<dbReference type="Proteomes" id="UP000307201">
    <property type="component" value="Unassembled WGS sequence"/>
</dbReference>
<dbReference type="InterPro" id="IPR046348">
    <property type="entry name" value="SIS_dom_sf"/>
</dbReference>
<feature type="domain" description="HTH rpiR-type" evidence="1">
    <location>
        <begin position="22"/>
        <end position="70"/>
    </location>
</feature>
<reference evidence="2 3" key="1">
    <citation type="submission" date="2019-05" db="EMBL/GenBank/DDBJ databases">
        <title>The metagenome of a microbial culture collection derived from dairy environment covers the genomic content of the human microbiome.</title>
        <authorList>
            <person name="Roder T."/>
            <person name="Wuthrich D."/>
            <person name="Sattari Z."/>
            <person name="Von Ah U."/>
            <person name="Bar C."/>
            <person name="Ronchi F."/>
            <person name="Macpherson A.J."/>
            <person name="Ganal-Vonarburg S.C."/>
            <person name="Bruggmann R."/>
            <person name="Vergeres G."/>
        </authorList>
    </citation>
    <scope>NUCLEOTIDE SEQUENCE [LARGE SCALE GENOMIC DNA]</scope>
    <source>
        <strain evidence="2 3">FAM 24235</strain>
    </source>
</reference>
<dbReference type="GO" id="GO:1901135">
    <property type="term" value="P:carbohydrate derivative metabolic process"/>
    <property type="evidence" value="ECO:0007669"/>
    <property type="project" value="InterPro"/>
</dbReference>
<dbReference type="PANTHER" id="PTHR30514:SF1">
    <property type="entry name" value="HTH-TYPE TRANSCRIPTIONAL REGULATOR HEXR-RELATED"/>
    <property type="match status" value="1"/>
</dbReference>
<dbReference type="STRING" id="191770.SAMN04488013_12140"/>
<dbReference type="Pfam" id="PF01418">
    <property type="entry name" value="HTH_6"/>
    <property type="match status" value="1"/>
</dbReference>
<dbReference type="InterPro" id="IPR036388">
    <property type="entry name" value="WH-like_DNA-bd_sf"/>
</dbReference>
<dbReference type="EMBL" id="VBTE01000001">
    <property type="protein sequence ID" value="TLQ09602.1"/>
    <property type="molecule type" value="Genomic_DNA"/>
</dbReference>
<dbReference type="Gene3D" id="1.10.10.10">
    <property type="entry name" value="Winged helix-like DNA-binding domain superfamily/Winged helix DNA-binding domain"/>
    <property type="match status" value="1"/>
</dbReference>
<evidence type="ECO:0000313" key="2">
    <source>
        <dbReference type="EMBL" id="TLQ09602.1"/>
    </source>
</evidence>
<gene>
    <name evidence="2" type="ORF">FEZ48_00185</name>
</gene>
<proteinExistence type="predicted"/>
<protein>
    <submittedName>
        <fullName evidence="2">MurR/RpiR family transcriptional regulator</fullName>
    </submittedName>
</protein>
<dbReference type="GO" id="GO:0097367">
    <property type="term" value="F:carbohydrate derivative binding"/>
    <property type="evidence" value="ECO:0007669"/>
    <property type="project" value="InterPro"/>
</dbReference>
<evidence type="ECO:0000259" key="1">
    <source>
        <dbReference type="Pfam" id="PF01418"/>
    </source>
</evidence>
<accession>A0A5R9C8F5</accession>
<sequence>MGLLIHRLITILNTEDPDSTNYHIALTLVLHYTKISRSSIKEIADLCSVSKSTISKFARTIGFDDYYHLKESAPFIENRFHFNFNYLTNILGTIDSEGLAPYFDAITKDINYFKENLDLETIDQLAKDLVSYDQVYAFGLLFSETAAVDLQYKLAYLQKFIVTRQEDTEQERIIETATDDKLIIIFSNSGEYVKKHQLKQLSPRQKIFEKSNAKIVLITSNPEMLDNDNVDYCILFHHETNMQTHHFMYQIITDMIALRYRYFSTKQIKE</sequence>
<organism evidence="2 3">
    <name type="scientific">Marinilactibacillus psychrotolerans</name>
    <dbReference type="NCBI Taxonomy" id="191770"/>
    <lineage>
        <taxon>Bacteria</taxon>
        <taxon>Bacillati</taxon>
        <taxon>Bacillota</taxon>
        <taxon>Bacilli</taxon>
        <taxon>Lactobacillales</taxon>
        <taxon>Carnobacteriaceae</taxon>
        <taxon>Marinilactibacillus</taxon>
    </lineage>
</organism>
<dbReference type="InterPro" id="IPR009057">
    <property type="entry name" value="Homeodomain-like_sf"/>
</dbReference>